<name>A0A3N6LJ13_9EURY</name>
<accession>A0A3N6LJ13</accession>
<gene>
    <name evidence="1" type="ORF">EA462_14315</name>
</gene>
<proteinExistence type="predicted"/>
<evidence type="ECO:0000313" key="1">
    <source>
        <dbReference type="EMBL" id="RQG88026.1"/>
    </source>
</evidence>
<keyword evidence="2" id="KW-1185">Reference proteome</keyword>
<sequence length="67" mass="7609">MRFDPPLFVSGEILLVGVYNPVPGHFRDIESNVNRFCEVKSVPLEECLRRVEEPFGMFVDVVLSSVP</sequence>
<dbReference type="Proteomes" id="UP000273828">
    <property type="component" value="Unassembled WGS sequence"/>
</dbReference>
<dbReference type="EMBL" id="REFY01000005">
    <property type="protein sequence ID" value="RQG88026.1"/>
    <property type="molecule type" value="Genomic_DNA"/>
</dbReference>
<reference evidence="1 2" key="1">
    <citation type="submission" date="2018-10" db="EMBL/GenBank/DDBJ databases">
        <title>Natrarchaeobius chitinivorans gen. nov., sp. nov., and Natrarchaeobius haloalkaliphilus sp. nov., alkaliphilic, chitin-utilizing haloarchaea from hypersaline alkaline lakes.</title>
        <authorList>
            <person name="Sorokin D.Y."/>
            <person name="Elcheninov A.G."/>
            <person name="Kostrikina N.A."/>
            <person name="Bale N.J."/>
            <person name="Sinninghe Damste J.S."/>
            <person name="Khijniak T.V."/>
            <person name="Kublanov I.V."/>
            <person name="Toshchakov S.V."/>
        </authorList>
    </citation>
    <scope>NUCLEOTIDE SEQUENCE [LARGE SCALE GENOMIC DNA]</scope>
    <source>
        <strain evidence="1 2">AArcht-Sl</strain>
    </source>
</reference>
<comment type="caution">
    <text evidence="1">The sequence shown here is derived from an EMBL/GenBank/DDBJ whole genome shotgun (WGS) entry which is preliminary data.</text>
</comment>
<evidence type="ECO:0000313" key="2">
    <source>
        <dbReference type="Proteomes" id="UP000273828"/>
    </source>
</evidence>
<organism evidence="1 2">
    <name type="scientific">Natrarchaeobius halalkaliphilus</name>
    <dbReference type="NCBI Taxonomy" id="1679091"/>
    <lineage>
        <taxon>Archaea</taxon>
        <taxon>Methanobacteriati</taxon>
        <taxon>Methanobacteriota</taxon>
        <taxon>Stenosarchaea group</taxon>
        <taxon>Halobacteria</taxon>
        <taxon>Halobacteriales</taxon>
        <taxon>Natrialbaceae</taxon>
        <taxon>Natrarchaeobius</taxon>
    </lineage>
</organism>
<protein>
    <submittedName>
        <fullName evidence="1">Uncharacterized protein</fullName>
    </submittedName>
</protein>
<dbReference type="AlphaFoldDB" id="A0A3N6LJ13"/>